<feature type="domain" description="Ketoreductase" evidence="4">
    <location>
        <begin position="6"/>
        <end position="220"/>
    </location>
</feature>
<proteinExistence type="inferred from homology"/>
<dbReference type="SMART" id="SM00822">
    <property type="entry name" value="PKS_KR"/>
    <property type="match status" value="1"/>
</dbReference>
<dbReference type="PANTHER" id="PTHR43658:SF8">
    <property type="entry name" value="17-BETA-HYDROXYSTEROID DEHYDROGENASE 14-RELATED"/>
    <property type="match status" value="1"/>
</dbReference>
<dbReference type="InterPro" id="IPR057326">
    <property type="entry name" value="KR_dom"/>
</dbReference>
<comment type="caution">
    <text evidence="5">The sequence shown here is derived from an EMBL/GenBank/DDBJ whole genome shotgun (WGS) entry which is preliminary data.</text>
</comment>
<evidence type="ECO:0000313" key="6">
    <source>
        <dbReference type="Proteomes" id="UP001501183"/>
    </source>
</evidence>
<dbReference type="Pfam" id="PF00106">
    <property type="entry name" value="adh_short"/>
    <property type="match status" value="1"/>
</dbReference>
<reference evidence="6" key="1">
    <citation type="journal article" date="2019" name="Int. J. Syst. Evol. Microbiol.">
        <title>The Global Catalogue of Microorganisms (GCM) 10K type strain sequencing project: providing services to taxonomists for standard genome sequencing and annotation.</title>
        <authorList>
            <consortium name="The Broad Institute Genomics Platform"/>
            <consortium name="The Broad Institute Genome Sequencing Center for Infectious Disease"/>
            <person name="Wu L."/>
            <person name="Ma J."/>
        </authorList>
    </citation>
    <scope>NUCLEOTIDE SEQUENCE [LARGE SCALE GENOMIC DNA]</scope>
    <source>
        <strain evidence="6">JCM 32206</strain>
    </source>
</reference>
<evidence type="ECO:0000313" key="5">
    <source>
        <dbReference type="EMBL" id="GAA4490550.1"/>
    </source>
</evidence>
<evidence type="ECO:0000256" key="1">
    <source>
        <dbReference type="ARBA" id="ARBA00006484"/>
    </source>
</evidence>
<name>A0ABP8PRW3_9NOCA</name>
<gene>
    <name evidence="5" type="ORF">GCM10023094_54060</name>
</gene>
<evidence type="ECO:0000256" key="3">
    <source>
        <dbReference type="RuleBase" id="RU000363"/>
    </source>
</evidence>
<dbReference type="PROSITE" id="PS00061">
    <property type="entry name" value="ADH_SHORT"/>
    <property type="match status" value="1"/>
</dbReference>
<keyword evidence="6" id="KW-1185">Reference proteome</keyword>
<keyword evidence="2" id="KW-0560">Oxidoreductase</keyword>
<dbReference type="PRINTS" id="PR00080">
    <property type="entry name" value="SDRFAMILY"/>
</dbReference>
<comment type="similarity">
    <text evidence="1 3">Belongs to the short-chain dehydrogenases/reductases (SDR) family.</text>
</comment>
<dbReference type="PRINTS" id="PR00081">
    <property type="entry name" value="GDHRDH"/>
</dbReference>
<dbReference type="PANTHER" id="PTHR43658">
    <property type="entry name" value="SHORT-CHAIN DEHYDROGENASE/REDUCTASE"/>
    <property type="match status" value="1"/>
</dbReference>
<dbReference type="RefSeq" id="WP_345353077.1">
    <property type="nucleotide sequence ID" value="NZ_BAABFB010000075.1"/>
</dbReference>
<sequence length="249" mass="25707">MEIDGAVAVVTGAAAGLGAATADMLARRGARVTALDLEVPPGAPSSTWLPLAADVASADAVDASFDAAIHTFGRVDVVVHCAGVAGGFRLIGRDGPADPERFSRVIDVNLLGTFHVLRAAAWRMSRNRRSDGENGVVVTTASIAAFEGQQGQVAYSASKAGVVGMTLPAARELAQFGIRCATIAPGAFETALTTDLPSGLQDQLTASVAFPRRLGRPREFADLACAVIANEMLNGEVIRLDAGARLAQR</sequence>
<evidence type="ECO:0000256" key="2">
    <source>
        <dbReference type="ARBA" id="ARBA00023002"/>
    </source>
</evidence>
<protein>
    <submittedName>
        <fullName evidence="5">SDR family NAD(P)-dependent oxidoreductase</fullName>
    </submittedName>
</protein>
<dbReference type="Gene3D" id="3.40.50.720">
    <property type="entry name" value="NAD(P)-binding Rossmann-like Domain"/>
    <property type="match status" value="1"/>
</dbReference>
<dbReference type="SUPFAM" id="SSF51735">
    <property type="entry name" value="NAD(P)-binding Rossmann-fold domains"/>
    <property type="match status" value="1"/>
</dbReference>
<dbReference type="Proteomes" id="UP001501183">
    <property type="component" value="Unassembled WGS sequence"/>
</dbReference>
<accession>A0ABP8PRW3</accession>
<evidence type="ECO:0000259" key="4">
    <source>
        <dbReference type="SMART" id="SM00822"/>
    </source>
</evidence>
<dbReference type="InterPro" id="IPR020904">
    <property type="entry name" value="Sc_DH/Rdtase_CS"/>
</dbReference>
<dbReference type="InterPro" id="IPR036291">
    <property type="entry name" value="NAD(P)-bd_dom_sf"/>
</dbReference>
<dbReference type="EMBL" id="BAABFB010000075">
    <property type="protein sequence ID" value="GAA4490550.1"/>
    <property type="molecule type" value="Genomic_DNA"/>
</dbReference>
<organism evidence="5 6">
    <name type="scientific">Rhodococcus olei</name>
    <dbReference type="NCBI Taxonomy" id="2161675"/>
    <lineage>
        <taxon>Bacteria</taxon>
        <taxon>Bacillati</taxon>
        <taxon>Actinomycetota</taxon>
        <taxon>Actinomycetes</taxon>
        <taxon>Mycobacteriales</taxon>
        <taxon>Nocardiaceae</taxon>
        <taxon>Rhodococcus</taxon>
    </lineage>
</organism>
<dbReference type="InterPro" id="IPR002347">
    <property type="entry name" value="SDR_fam"/>
</dbReference>